<dbReference type="GO" id="GO:1902093">
    <property type="term" value="P:positive regulation of flagellated sperm motility"/>
    <property type="evidence" value="ECO:0007669"/>
    <property type="project" value="TreeGrafter"/>
</dbReference>
<evidence type="ECO:0000313" key="4">
    <source>
        <dbReference type="EMBL" id="PAA57176.1"/>
    </source>
</evidence>
<gene>
    <name evidence="4" type="ORF">BOX15_Mlig002783g1</name>
</gene>
<feature type="non-terminal residue" evidence="4">
    <location>
        <position position="1"/>
    </location>
</feature>
<evidence type="ECO:0000256" key="2">
    <source>
        <dbReference type="SAM" id="MobiDB-lite"/>
    </source>
</evidence>
<dbReference type="InterPro" id="IPR011989">
    <property type="entry name" value="ARM-like"/>
</dbReference>
<dbReference type="GO" id="GO:0097225">
    <property type="term" value="C:sperm midpiece"/>
    <property type="evidence" value="ECO:0007669"/>
    <property type="project" value="TreeGrafter"/>
</dbReference>
<feature type="region of interest" description="Disordered" evidence="2">
    <location>
        <begin position="944"/>
        <end position="964"/>
    </location>
</feature>
<comment type="caution">
    <text evidence="4">The sequence shown here is derived from an EMBL/GenBank/DDBJ whole genome shotgun (WGS) entry which is preliminary data.</text>
</comment>
<keyword evidence="1" id="KW-0175">Coiled coil</keyword>
<proteinExistence type="predicted"/>
<dbReference type="PANTHER" id="PTHR14716:SF0">
    <property type="entry name" value="CILIA- AND FLAGELLA-ASSOCIATED PROTEIN 69"/>
    <property type="match status" value="1"/>
</dbReference>
<feature type="domain" description="Cilia- and flagella-associated protein 69 ARM repeats" evidence="3">
    <location>
        <begin position="55"/>
        <end position="787"/>
    </location>
</feature>
<sequence length="964" mass="107288">KTQAFAGGGSSSLPSGGLSLTEISQKLENQKIPIVTHIISDEDIGNVVGEKLQTVDLERVLKVLTDPHYAGLYDRHVMAIERLLRHYKQGFLMKDLVQVRRILNICADRIEEGLVCYVEPLVDCLCVCALPFLMEKASDELAYRQISVETASQLAFLMRVDVSRVRLQICRTLAQIYDGEPPPQYVRDHKPAGRKYNQAICEESDISETLVRTLKLLDKDLTVRLAVISLLQKLSGNSSRCCIQMLSVNAAYTLCSRMTDPDPSGELLFRSVEILWNLMQHGDSEQVAKQLACQECVAQLREAFVYLLPRTFSVFDRQLRNDVLVLVQLLAATDCRAPFIEVGFLKQLTLFATFEEVKSHSPLVRNLKLSKNHEDFELKKLLISTLVSLSSDPCALPVLSEGHFMLALLSYVKPNEPKSKPRELPPAYVEELQLLALSALATVGPKMQADFVSCNGCNRLLELLFWCTEASDDYLGYGNAFHGAGGRGSKRAQMRRTLRAISAMVTTNNPDILADFVDQDAIGALSEILASSVSAGNRTGQAATAAVNDDDTIDLEMKREMLGILSGLCENSLHNKDLFGPSGVATLVQFLRTDPGLLSSGLGHYQLVIGAIDAVWCCVVGSYTTEDCFLEREGVYLLLDLLERCPSDLHSLILGVLLDLSENEKTLPHLKTWKGGREVTAPHLFCALWRDTEASIGCPRRPDGSIGDLLSPLMGDAQRKQAVTPQPANWPSRSIVEVAENVRAKIYALFYRIGFVDLPGINAEDHVTLTLIERYLDYKLGEVWDEVQRELELEQVRPVTPDREALDWINKCTEQETLLVAKTQSELMDAKRDQEVSEEQALYSELREDHRQKEKAINDFSDFVARTSDYSKLREAKTRQLASIEASRIVPLQQDGAAFHSTELVNLQATVFCNTSVKLQSTPADILGGHMNVKERLTSWMTNYPRGGGTAGDQTTGRSVEIFE</sequence>
<dbReference type="SUPFAM" id="SSF48371">
    <property type="entry name" value="ARM repeat"/>
    <property type="match status" value="1"/>
</dbReference>
<evidence type="ECO:0000313" key="5">
    <source>
        <dbReference type="Proteomes" id="UP000215902"/>
    </source>
</evidence>
<reference evidence="4 5" key="1">
    <citation type="submission" date="2017-06" db="EMBL/GenBank/DDBJ databases">
        <title>A platform for efficient transgenesis in Macrostomum lignano, a flatworm model organism for stem cell research.</title>
        <authorList>
            <person name="Berezikov E."/>
        </authorList>
    </citation>
    <scope>NUCLEOTIDE SEQUENCE [LARGE SCALE GENOMIC DNA]</scope>
    <source>
        <strain evidence="4">DV1</strain>
        <tissue evidence="4">Whole organism</tissue>
    </source>
</reference>
<accession>A0A267E701</accession>
<dbReference type="STRING" id="282301.A0A267E701"/>
<dbReference type="PANTHER" id="PTHR14716">
    <property type="entry name" value="CILIA- AND FLAGELLA-ASSOCIATED PROTEIN 69"/>
    <property type="match status" value="1"/>
</dbReference>
<dbReference type="Proteomes" id="UP000215902">
    <property type="component" value="Unassembled WGS sequence"/>
</dbReference>
<dbReference type="InterPro" id="IPR016024">
    <property type="entry name" value="ARM-type_fold"/>
</dbReference>
<dbReference type="InterPro" id="IPR048732">
    <property type="entry name" value="CFA69"/>
</dbReference>
<keyword evidence="5" id="KW-1185">Reference proteome</keyword>
<dbReference type="Pfam" id="PF21049">
    <property type="entry name" value="CFA69_ARM_rpt"/>
    <property type="match status" value="1"/>
</dbReference>
<protein>
    <recommendedName>
        <fullName evidence="3">Cilia- and flagella-associated protein 69 ARM repeats domain-containing protein</fullName>
    </recommendedName>
</protein>
<dbReference type="AlphaFoldDB" id="A0A267E701"/>
<evidence type="ECO:0000256" key="1">
    <source>
        <dbReference type="SAM" id="Coils"/>
    </source>
</evidence>
<organism evidence="4 5">
    <name type="scientific">Macrostomum lignano</name>
    <dbReference type="NCBI Taxonomy" id="282301"/>
    <lineage>
        <taxon>Eukaryota</taxon>
        <taxon>Metazoa</taxon>
        <taxon>Spiralia</taxon>
        <taxon>Lophotrochozoa</taxon>
        <taxon>Platyhelminthes</taxon>
        <taxon>Rhabditophora</taxon>
        <taxon>Macrostomorpha</taxon>
        <taxon>Macrostomida</taxon>
        <taxon>Macrostomidae</taxon>
        <taxon>Macrostomum</taxon>
    </lineage>
</organism>
<dbReference type="EMBL" id="NIVC01002522">
    <property type="protein sequence ID" value="PAA57176.1"/>
    <property type="molecule type" value="Genomic_DNA"/>
</dbReference>
<name>A0A267E701_9PLAT</name>
<dbReference type="Gene3D" id="1.25.10.10">
    <property type="entry name" value="Leucine-rich Repeat Variant"/>
    <property type="match status" value="2"/>
</dbReference>
<dbReference type="InterPro" id="IPR048733">
    <property type="entry name" value="CFA69_ARM_dom"/>
</dbReference>
<dbReference type="OrthoDB" id="191673at2759"/>
<evidence type="ECO:0000259" key="3">
    <source>
        <dbReference type="Pfam" id="PF21049"/>
    </source>
</evidence>
<dbReference type="GO" id="GO:0097730">
    <property type="term" value="C:non-motile cilium"/>
    <property type="evidence" value="ECO:0007669"/>
    <property type="project" value="TreeGrafter"/>
</dbReference>
<feature type="coiled-coil region" evidence="1">
    <location>
        <begin position="820"/>
        <end position="856"/>
    </location>
</feature>